<gene>
    <name evidence="2" type="ORF">BDZ85DRAFT_320472</name>
</gene>
<name>A0A6A6G6E8_9PEZI</name>
<organism evidence="2 3">
    <name type="scientific">Elsinoe ampelina</name>
    <dbReference type="NCBI Taxonomy" id="302913"/>
    <lineage>
        <taxon>Eukaryota</taxon>
        <taxon>Fungi</taxon>
        <taxon>Dikarya</taxon>
        <taxon>Ascomycota</taxon>
        <taxon>Pezizomycotina</taxon>
        <taxon>Dothideomycetes</taxon>
        <taxon>Dothideomycetidae</taxon>
        <taxon>Myriangiales</taxon>
        <taxon>Elsinoaceae</taxon>
        <taxon>Elsinoe</taxon>
    </lineage>
</organism>
<feature type="region of interest" description="Disordered" evidence="1">
    <location>
        <begin position="57"/>
        <end position="165"/>
    </location>
</feature>
<dbReference type="AlphaFoldDB" id="A0A6A6G6E8"/>
<feature type="region of interest" description="Disordered" evidence="1">
    <location>
        <begin position="1"/>
        <end position="31"/>
    </location>
</feature>
<dbReference type="EMBL" id="ML992510">
    <property type="protein sequence ID" value="KAF2221257.1"/>
    <property type="molecule type" value="Genomic_DNA"/>
</dbReference>
<proteinExistence type="predicted"/>
<protein>
    <submittedName>
        <fullName evidence="2">Uncharacterized protein</fullName>
    </submittedName>
</protein>
<evidence type="ECO:0000313" key="3">
    <source>
        <dbReference type="Proteomes" id="UP000799538"/>
    </source>
</evidence>
<evidence type="ECO:0000256" key="1">
    <source>
        <dbReference type="SAM" id="MobiDB-lite"/>
    </source>
</evidence>
<keyword evidence="3" id="KW-1185">Reference proteome</keyword>
<dbReference type="Proteomes" id="UP000799538">
    <property type="component" value="Unassembled WGS sequence"/>
</dbReference>
<reference evidence="3" key="1">
    <citation type="journal article" date="2020" name="Stud. Mycol.">
        <title>101 Dothideomycetes genomes: A test case for predicting lifestyles and emergence of pathogens.</title>
        <authorList>
            <person name="Haridas S."/>
            <person name="Albert R."/>
            <person name="Binder M."/>
            <person name="Bloem J."/>
            <person name="LaButti K."/>
            <person name="Salamov A."/>
            <person name="Andreopoulos B."/>
            <person name="Baker S."/>
            <person name="Barry K."/>
            <person name="Bills G."/>
            <person name="Bluhm B."/>
            <person name="Cannon C."/>
            <person name="Castanera R."/>
            <person name="Culley D."/>
            <person name="Daum C."/>
            <person name="Ezra D."/>
            <person name="Gonzalez J."/>
            <person name="Henrissat B."/>
            <person name="Kuo A."/>
            <person name="Liang C."/>
            <person name="Lipzen A."/>
            <person name="Lutzoni F."/>
            <person name="Magnuson J."/>
            <person name="Mondo S."/>
            <person name="Nolan M."/>
            <person name="Ohm R."/>
            <person name="Pangilinan J."/>
            <person name="Park H.-J."/>
            <person name="Ramirez L."/>
            <person name="Alfaro M."/>
            <person name="Sun H."/>
            <person name="Tritt A."/>
            <person name="Yoshinaga Y."/>
            <person name="Zwiers L.-H."/>
            <person name="Turgeon B."/>
            <person name="Goodwin S."/>
            <person name="Spatafora J."/>
            <person name="Crous P."/>
            <person name="Grigoriev I."/>
        </authorList>
    </citation>
    <scope>NUCLEOTIDE SEQUENCE [LARGE SCALE GENOMIC DNA]</scope>
    <source>
        <strain evidence="3">CECT 20119</strain>
    </source>
</reference>
<evidence type="ECO:0000313" key="2">
    <source>
        <dbReference type="EMBL" id="KAF2221257.1"/>
    </source>
</evidence>
<feature type="compositionally biased region" description="Low complexity" evidence="1">
    <location>
        <begin position="1"/>
        <end position="13"/>
    </location>
</feature>
<feature type="compositionally biased region" description="Polar residues" evidence="1">
    <location>
        <begin position="139"/>
        <end position="150"/>
    </location>
</feature>
<sequence>MAEIQGQIAAIGAPSGGDPDRGHPGLPPMAPKAELTAIDSVKRCTNCRRIFRWYEFADSRNPTRQGKQCRKCRRLSPNEDPIADNHAEATPKRITPSTYPYGNFTAPQSSKRASFVQLPSPSSQRAPPPLRPAAHPLATSRTPDDPQSSPAEDDQSLDHPISGGG</sequence>
<feature type="compositionally biased region" description="Polar residues" evidence="1">
    <location>
        <begin position="95"/>
        <end position="112"/>
    </location>
</feature>
<accession>A0A6A6G6E8</accession>